<reference evidence="4 6" key="2">
    <citation type="submission" date="2020-02" db="EMBL/GenBank/DDBJ databases">
        <title>The WGS of Modestobacter muralis DSM 100205.</title>
        <authorList>
            <person name="Jiang Z."/>
        </authorList>
    </citation>
    <scope>NUCLEOTIDE SEQUENCE [LARGE SCALE GENOMIC DNA]</scope>
    <source>
        <strain evidence="4 6">DSM 100205</strain>
    </source>
</reference>
<feature type="compositionally biased region" description="Pro residues" evidence="1">
    <location>
        <begin position="62"/>
        <end position="78"/>
    </location>
</feature>
<evidence type="ECO:0000313" key="4">
    <source>
        <dbReference type="EMBL" id="NEN52544.1"/>
    </source>
</evidence>
<name>A0A6P0HEH5_9ACTN</name>
<feature type="region of interest" description="Disordered" evidence="1">
    <location>
        <begin position="52"/>
        <end position="85"/>
    </location>
</feature>
<sequence>MSARSRPVRVLALALVAVCATGCGSSDAAPGAVAAPTAASSAAPSAVPSTTAAVPSTAAPTTPAPVVPGPGTPAPGVPAPGTTSAGVFPPPAGRYPVHTDVVATTFWVGEVFDPTAEDGSQVFSTYDDDWLAHYGGCDGVVVDDQCRTEPRVATNGWFPTRMAPRENPFYLDLPFDDVNDPEAAAVRAEVVPWAHDPGWAERLADPDRSLMKNRWVAVRKGERVCFGQVQDAGPGEYDDAAYVFGVDDARPANERYNGAGMDVSPALNGCLGFAELDGQDDRVDWWFVDDADVPAGSWTRVVTTR</sequence>
<feature type="compositionally biased region" description="Low complexity" evidence="1">
    <location>
        <begin position="52"/>
        <end position="61"/>
    </location>
</feature>
<evidence type="ECO:0000313" key="5">
    <source>
        <dbReference type="Proteomes" id="UP000468828"/>
    </source>
</evidence>
<gene>
    <name evidence="4" type="ORF">G3R41_16650</name>
    <name evidence="3" type="ORF">GCU67_16000</name>
</gene>
<keyword evidence="5" id="KW-1185">Reference proteome</keyword>
<dbReference type="Proteomes" id="UP000471152">
    <property type="component" value="Unassembled WGS sequence"/>
</dbReference>
<accession>A0A6P0HEH5</accession>
<organism evidence="4 6">
    <name type="scientific">Modestobacter muralis</name>
    <dbReference type="NCBI Taxonomy" id="1608614"/>
    <lineage>
        <taxon>Bacteria</taxon>
        <taxon>Bacillati</taxon>
        <taxon>Actinomycetota</taxon>
        <taxon>Actinomycetes</taxon>
        <taxon>Geodermatophilales</taxon>
        <taxon>Geodermatophilaceae</taxon>
        <taxon>Modestobacter</taxon>
    </lineage>
</organism>
<feature type="signal peptide" evidence="2">
    <location>
        <begin position="1"/>
        <end position="28"/>
    </location>
</feature>
<evidence type="ECO:0000256" key="2">
    <source>
        <dbReference type="SAM" id="SignalP"/>
    </source>
</evidence>
<dbReference type="EMBL" id="JAAGWH010000049">
    <property type="protein sequence ID" value="NEK95656.1"/>
    <property type="molecule type" value="Genomic_DNA"/>
</dbReference>
<evidence type="ECO:0000313" key="6">
    <source>
        <dbReference type="Proteomes" id="UP000471152"/>
    </source>
</evidence>
<comment type="caution">
    <text evidence="4">The sequence shown here is derived from an EMBL/GenBank/DDBJ whole genome shotgun (WGS) entry which is preliminary data.</text>
</comment>
<evidence type="ECO:0000256" key="1">
    <source>
        <dbReference type="SAM" id="MobiDB-lite"/>
    </source>
</evidence>
<proteinExistence type="predicted"/>
<dbReference type="EMBL" id="JAAGWB010000051">
    <property type="protein sequence ID" value="NEN52544.1"/>
    <property type="molecule type" value="Genomic_DNA"/>
</dbReference>
<evidence type="ECO:0000313" key="3">
    <source>
        <dbReference type="EMBL" id="NEK95656.1"/>
    </source>
</evidence>
<dbReference type="AlphaFoldDB" id="A0A6P0HEH5"/>
<feature type="chain" id="PRO_5036186116" evidence="2">
    <location>
        <begin position="29"/>
        <end position="305"/>
    </location>
</feature>
<dbReference type="RefSeq" id="WP_163612207.1">
    <property type="nucleotide sequence ID" value="NZ_JAAGWB010000051.1"/>
</dbReference>
<reference evidence="3 5" key="1">
    <citation type="submission" date="2020-01" db="EMBL/GenBank/DDBJ databases">
        <title>the WGS Modestobacter muralis CPCC 204518.</title>
        <authorList>
            <person name="Jiang Z."/>
        </authorList>
    </citation>
    <scope>NUCLEOTIDE SEQUENCE [LARGE SCALE GENOMIC DNA]</scope>
    <source>
        <strain evidence="3 5">DSM 100205</strain>
    </source>
</reference>
<keyword evidence="2" id="KW-0732">Signal</keyword>
<dbReference type="Proteomes" id="UP000468828">
    <property type="component" value="Unassembled WGS sequence"/>
</dbReference>
<protein>
    <submittedName>
        <fullName evidence="4">Uncharacterized protein</fullName>
    </submittedName>
</protein>